<dbReference type="SUPFAM" id="SSF51971">
    <property type="entry name" value="Nucleotide-binding domain"/>
    <property type="match status" value="1"/>
</dbReference>
<dbReference type="PANTHER" id="PTHR43563">
    <property type="entry name" value="AMINE OXIDASE"/>
    <property type="match status" value="1"/>
</dbReference>
<dbReference type="RefSeq" id="WP_259290879.1">
    <property type="nucleotide sequence ID" value="NZ_JANUXW010000001.1"/>
</dbReference>
<protein>
    <submittedName>
        <fullName evidence="1">NAD(P)-binding protein</fullName>
    </submittedName>
</protein>
<organism evidence="1 2">
    <name type="scientific">Neisseria montereyensis</name>
    <dbReference type="NCBI Taxonomy" id="2973938"/>
    <lineage>
        <taxon>Bacteria</taxon>
        <taxon>Pseudomonadati</taxon>
        <taxon>Pseudomonadota</taxon>
        <taxon>Betaproteobacteria</taxon>
        <taxon>Neisseriales</taxon>
        <taxon>Neisseriaceae</taxon>
        <taxon>Neisseria</taxon>
    </lineage>
</organism>
<dbReference type="PROSITE" id="PS51257">
    <property type="entry name" value="PROKAR_LIPOPROTEIN"/>
    <property type="match status" value="1"/>
</dbReference>
<comment type="caution">
    <text evidence="1">The sequence shown here is derived from an EMBL/GenBank/DDBJ whole genome shotgun (WGS) entry which is preliminary data.</text>
</comment>
<sequence>MKCLFSRRTFLKGTTAVAGALMLGGCDKVYRLFSPNHSGSGTVAVNADYYPPALLGLRGDTDGARTAAHSVALQGKGYQLPGKAEEQYDLVVVGAGISGLTAAYLYQKQRPDAKILLLDNHEDFGGHAQRNEFTVDGRLLISYAGSESIDSPKSEYSEESLALLEDLGIDYTKFEQYFHQDLYEQTRKLKEGVFFNQAAFGKDAVVSGIPVVDEEDTLAVIEKFPLPEEDKQALMALYAEPADYLKGKTKSGRKEFAENTSYYDFLKNYVKLPEGALKYLKNISSEYWGHAINAISVQEALDDGYPGVQNLGLETEEYEEEPYIYHFPDGNASIARMLVRRMIPAVATGDTMEDIVLAKFDYSKLDVPENKIRIRLNSTALLLENNDEGVAVAYLPRDGGNLKQVQAKQAIFAGHSALAARVIPQMPEAQKNAATTNVKIPMVYGKAAVKNSQAFQKLGVHSLYAPDAPYCLVKLDDPVSMGGYQFPQTADEPMIIHMVHIATDFSGKTAREMYKKGRMALYQQNFDNLKQQMLDQLRSIYQVAGENLDDVLVSVTLNRWAHGYSYEQTGLWDSDQSTEKATGTMQKPVGNIFMAGSDSGWMPYVHGAIDQAHRAVGEALA</sequence>
<dbReference type="PROSITE" id="PS51318">
    <property type="entry name" value="TAT"/>
    <property type="match status" value="1"/>
</dbReference>
<dbReference type="InterPro" id="IPR036188">
    <property type="entry name" value="FAD/NAD-bd_sf"/>
</dbReference>
<dbReference type="SUPFAM" id="SSF51905">
    <property type="entry name" value="FAD/NAD(P)-binding domain"/>
    <property type="match status" value="1"/>
</dbReference>
<keyword evidence="2" id="KW-1185">Reference proteome</keyword>
<dbReference type="InterPro" id="IPR019546">
    <property type="entry name" value="TAT_signal_bac_arc"/>
</dbReference>
<evidence type="ECO:0000313" key="2">
    <source>
        <dbReference type="Proteomes" id="UP001166947"/>
    </source>
</evidence>
<dbReference type="InterPro" id="IPR006311">
    <property type="entry name" value="TAT_signal"/>
</dbReference>
<reference evidence="1" key="2">
    <citation type="journal article" date="2023" name="Curr. Microbiol.">
        <title>Neisseria montereyensis sp. nov., Isolated from Oropharynx of California Sea Lion (Zalophus californianus): Genomic, Phylogenetic, and Phenotypic Study.</title>
        <authorList>
            <person name="Volokhov D.V."/>
            <person name="Zagorodnyaya T.A."/>
            <person name="Furtak V.A."/>
            <person name="Nattanmai G."/>
            <person name="Randall L."/>
            <person name="Jose S."/>
            <person name="Gao Y."/>
            <person name="Gulland F.M."/>
            <person name="Eisenberg T."/>
            <person name="Delmonte P."/>
            <person name="Blom J."/>
            <person name="Mitchell K.K."/>
        </authorList>
    </citation>
    <scope>NUCLEOTIDE SEQUENCE</scope>
    <source>
        <strain evidence="1">CSL10203-ORH2</strain>
    </source>
</reference>
<dbReference type="InterPro" id="IPR050703">
    <property type="entry name" value="Flavin_MAO"/>
</dbReference>
<accession>A0ABT2FA35</accession>
<dbReference type="Pfam" id="PF13450">
    <property type="entry name" value="NAD_binding_8"/>
    <property type="match status" value="1"/>
</dbReference>
<reference evidence="1" key="1">
    <citation type="submission" date="2022-08" db="EMBL/GenBank/DDBJ databases">
        <authorList>
            <person name="Volokhov D.V."/>
            <person name="Furtak V.A."/>
            <person name="Zagorodnyaya T.A."/>
        </authorList>
    </citation>
    <scope>NUCLEOTIDE SEQUENCE</scope>
    <source>
        <strain evidence="1">CSL10203-ORH2</strain>
    </source>
</reference>
<proteinExistence type="predicted"/>
<dbReference type="NCBIfam" id="TIGR01409">
    <property type="entry name" value="TAT_signal_seq"/>
    <property type="match status" value="1"/>
</dbReference>
<dbReference type="EMBL" id="JANUXW010000001">
    <property type="protein sequence ID" value="MCS4533068.1"/>
    <property type="molecule type" value="Genomic_DNA"/>
</dbReference>
<evidence type="ECO:0000313" key="1">
    <source>
        <dbReference type="EMBL" id="MCS4533068.1"/>
    </source>
</evidence>
<dbReference type="Proteomes" id="UP001166947">
    <property type="component" value="Unassembled WGS sequence"/>
</dbReference>
<dbReference type="Gene3D" id="3.90.660.10">
    <property type="match status" value="1"/>
</dbReference>
<name>A0ABT2FA35_9NEIS</name>
<dbReference type="Gene3D" id="3.50.50.60">
    <property type="entry name" value="FAD/NAD(P)-binding domain"/>
    <property type="match status" value="2"/>
</dbReference>
<gene>
    <name evidence="1" type="ORF">NXS09_01975</name>
</gene>
<dbReference type="PANTHER" id="PTHR43563:SF14">
    <property type="entry name" value="AMINE OXIDASE"/>
    <property type="match status" value="1"/>
</dbReference>